<dbReference type="GO" id="GO:0005886">
    <property type="term" value="C:plasma membrane"/>
    <property type="evidence" value="ECO:0007669"/>
    <property type="project" value="UniProtKB-SubCell"/>
</dbReference>
<evidence type="ECO:0000256" key="5">
    <source>
        <dbReference type="ARBA" id="ARBA00022989"/>
    </source>
</evidence>
<evidence type="ECO:0000256" key="2">
    <source>
        <dbReference type="ARBA" id="ARBA00008017"/>
    </source>
</evidence>
<evidence type="ECO:0000259" key="8">
    <source>
        <dbReference type="Pfam" id="PF00924"/>
    </source>
</evidence>
<dbReference type="SUPFAM" id="SSF82689">
    <property type="entry name" value="Mechanosensitive channel protein MscS (YggB), C-terminal domain"/>
    <property type="match status" value="1"/>
</dbReference>
<evidence type="ECO:0000256" key="4">
    <source>
        <dbReference type="ARBA" id="ARBA00022692"/>
    </source>
</evidence>
<dbReference type="InterPro" id="IPR049278">
    <property type="entry name" value="MS_channel_C"/>
</dbReference>
<feature type="domain" description="Mechanosensitive ion channel MscS C-terminal" evidence="9">
    <location>
        <begin position="629"/>
        <end position="715"/>
    </location>
</feature>
<gene>
    <name evidence="11" type="ORF">SAMN07250955_101472</name>
</gene>
<comment type="subcellular location">
    <subcellularLocation>
        <location evidence="1">Cell membrane</location>
        <topology evidence="1">Multi-pass membrane protein</topology>
    </subcellularLocation>
</comment>
<dbReference type="InterPro" id="IPR023408">
    <property type="entry name" value="MscS_beta-dom_sf"/>
</dbReference>
<dbReference type="InterPro" id="IPR010920">
    <property type="entry name" value="LSM_dom_sf"/>
</dbReference>
<feature type="transmembrane region" description="Helical" evidence="7">
    <location>
        <begin position="255"/>
        <end position="278"/>
    </location>
</feature>
<evidence type="ECO:0000256" key="6">
    <source>
        <dbReference type="ARBA" id="ARBA00023136"/>
    </source>
</evidence>
<dbReference type="InterPro" id="IPR045276">
    <property type="entry name" value="YbiO_bact"/>
</dbReference>
<dbReference type="OrthoDB" id="9814206at2"/>
<proteinExistence type="inferred from homology"/>
<feature type="transmembrane region" description="Helical" evidence="7">
    <location>
        <begin position="138"/>
        <end position="159"/>
    </location>
</feature>
<feature type="transmembrane region" description="Helical" evidence="7">
    <location>
        <begin position="541"/>
        <end position="570"/>
    </location>
</feature>
<organism evidence="11 12">
    <name type="scientific">Arboricoccus pini</name>
    <dbReference type="NCBI Taxonomy" id="1963835"/>
    <lineage>
        <taxon>Bacteria</taxon>
        <taxon>Pseudomonadati</taxon>
        <taxon>Pseudomonadota</taxon>
        <taxon>Alphaproteobacteria</taxon>
        <taxon>Geminicoccales</taxon>
        <taxon>Geminicoccaceae</taxon>
        <taxon>Arboricoccus</taxon>
    </lineage>
</organism>
<dbReference type="Pfam" id="PF21082">
    <property type="entry name" value="MS_channel_3rd"/>
    <property type="match status" value="1"/>
</dbReference>
<feature type="domain" description="Mechanosensitive ion channel MscS" evidence="8">
    <location>
        <begin position="558"/>
        <end position="620"/>
    </location>
</feature>
<feature type="transmembrane region" description="Helical" evidence="7">
    <location>
        <begin position="515"/>
        <end position="535"/>
    </location>
</feature>
<evidence type="ECO:0000256" key="3">
    <source>
        <dbReference type="ARBA" id="ARBA00022475"/>
    </source>
</evidence>
<evidence type="ECO:0000259" key="9">
    <source>
        <dbReference type="Pfam" id="PF21082"/>
    </source>
</evidence>
<feature type="transmembrane region" description="Helical" evidence="7">
    <location>
        <begin position="461"/>
        <end position="483"/>
    </location>
</feature>
<evidence type="ECO:0000256" key="7">
    <source>
        <dbReference type="SAM" id="Phobius"/>
    </source>
</evidence>
<dbReference type="SUPFAM" id="SSF50182">
    <property type="entry name" value="Sm-like ribonucleoproteins"/>
    <property type="match status" value="1"/>
</dbReference>
<comment type="similarity">
    <text evidence="2">Belongs to the MscS (TC 1.A.23) family.</text>
</comment>
<dbReference type="InterPro" id="IPR049142">
    <property type="entry name" value="MS_channel_1st"/>
</dbReference>
<dbReference type="PANTHER" id="PTHR30460">
    <property type="entry name" value="MODERATE CONDUCTANCE MECHANOSENSITIVE CHANNEL YBIO"/>
    <property type="match status" value="1"/>
</dbReference>
<keyword evidence="6 7" id="KW-0472">Membrane</keyword>
<dbReference type="Pfam" id="PF00924">
    <property type="entry name" value="MS_channel_2nd"/>
    <property type="match status" value="1"/>
</dbReference>
<evidence type="ECO:0000256" key="1">
    <source>
        <dbReference type="ARBA" id="ARBA00004651"/>
    </source>
</evidence>
<protein>
    <submittedName>
        <fullName evidence="11">Small-conductance mechanosensitive channel</fullName>
    </submittedName>
</protein>
<keyword evidence="3" id="KW-1003">Cell membrane</keyword>
<dbReference type="SUPFAM" id="SSF82861">
    <property type="entry name" value="Mechanosensitive channel protein MscS (YggB), transmembrane region"/>
    <property type="match status" value="1"/>
</dbReference>
<evidence type="ECO:0000259" key="10">
    <source>
        <dbReference type="Pfam" id="PF21088"/>
    </source>
</evidence>
<reference evidence="11 12" key="1">
    <citation type="submission" date="2017-06" db="EMBL/GenBank/DDBJ databases">
        <authorList>
            <person name="Kim H.J."/>
            <person name="Triplett B.A."/>
        </authorList>
    </citation>
    <scope>NUCLEOTIDE SEQUENCE [LARGE SCALE GENOMIC DNA]</scope>
    <source>
        <strain evidence="11 12">B29T1</strain>
    </source>
</reference>
<dbReference type="EMBL" id="FYEH01000001">
    <property type="protein sequence ID" value="SNB55302.1"/>
    <property type="molecule type" value="Genomic_DNA"/>
</dbReference>
<dbReference type="InterPro" id="IPR011066">
    <property type="entry name" value="MscS_channel_C_sf"/>
</dbReference>
<feature type="transmembrane region" description="Helical" evidence="7">
    <location>
        <begin position="432"/>
        <end position="449"/>
    </location>
</feature>
<dbReference type="Gene3D" id="3.30.70.100">
    <property type="match status" value="1"/>
</dbReference>
<feature type="transmembrane region" description="Helical" evidence="7">
    <location>
        <begin position="290"/>
        <end position="308"/>
    </location>
</feature>
<dbReference type="Gene3D" id="1.10.287.1260">
    <property type="match status" value="1"/>
</dbReference>
<feature type="transmembrane region" description="Helical" evidence="7">
    <location>
        <begin position="180"/>
        <end position="203"/>
    </location>
</feature>
<dbReference type="PANTHER" id="PTHR30460:SF0">
    <property type="entry name" value="MODERATE CONDUCTANCE MECHANOSENSITIVE CHANNEL YBIO"/>
    <property type="match status" value="1"/>
</dbReference>
<feature type="transmembrane region" description="Helical" evidence="7">
    <location>
        <begin position="329"/>
        <end position="349"/>
    </location>
</feature>
<dbReference type="Pfam" id="PF21088">
    <property type="entry name" value="MS_channel_1st"/>
    <property type="match status" value="1"/>
</dbReference>
<dbReference type="InterPro" id="IPR011014">
    <property type="entry name" value="MscS_channel_TM-2"/>
</dbReference>
<dbReference type="GO" id="GO:0008381">
    <property type="term" value="F:mechanosensitive monoatomic ion channel activity"/>
    <property type="evidence" value="ECO:0007669"/>
    <property type="project" value="InterPro"/>
</dbReference>
<name>A0A212Q7J6_9PROT</name>
<dbReference type="AlphaFoldDB" id="A0A212Q7J6"/>
<sequence length="755" mass="82260">MRWSLQPLAFLVLWLCITGAEGVALAASLPQLKAAPSSSTQENSIDSLLQAFPDGMSESQIEAITRSADPLLGREALRQILTAQTARHQVSSQNSEEMMLEFYSRRLREVLASYDGLSETVSHALRNPRGEAMNAPPGAFIATIVVIALASIAGSIIMRRWLNAILRRRHPNLRGFRLRAVLLASTIAAIASYALLIVLPYLVLHPGNPAAPIALELLLRQGITFWIVIALTGMTLAPNEPTLRLLPVDDRTAEVLSRAITVTMALILIPSGFLLLLWHVGLPLNSALALWLPASALPFLYLLAFLIAHRKDVVPKLLARFGMLHHDGVAATLIPLGIGAYLVAIWLLVVDASLKGHAAAVPLAIASFAILLAIPLAGRLINYLLLTFFMRAEMQQTEAAATGRAAHVELPDAAASQPALSAEMHVAKLMRAVWIMLILLGILVVAYIWGFDPARMGLADYGLRIFANVGIVILLGYVGWALIQRWIDRRLELASRDMDSSRAQRMQTLLPLFRNFLRIALTAIVLMIVLSSLGIEIGPLLAGAGVVGIAIGLGAQQTIADILAGVFFLFEDSFRMGDYVEVGNIRGTVEGISLRSLKLRHQRGMLHTLPFGQIKSLTNYMRDWSLMRLEFRLPVGTDLDLVRRLVKRVGEELAADPEMGPDFIQPPKSQGVRNIEGNVLVVGVKYITRPGRQFVIRRQAYQRILAAFEANGIELMGSGVVVRVERVADIEHAVLGAAASAAVESMRSGETKAAN</sequence>
<dbReference type="InterPro" id="IPR006685">
    <property type="entry name" value="MscS_channel_2nd"/>
</dbReference>
<feature type="transmembrane region" description="Helical" evidence="7">
    <location>
        <begin position="361"/>
        <end position="386"/>
    </location>
</feature>
<accession>A0A212Q7J6</accession>
<feature type="domain" description="Mechanosensitive ion channel transmembrane helices 2/3" evidence="10">
    <location>
        <begin position="516"/>
        <end position="556"/>
    </location>
</feature>
<evidence type="ECO:0000313" key="12">
    <source>
        <dbReference type="Proteomes" id="UP000197065"/>
    </source>
</evidence>
<keyword evidence="12" id="KW-1185">Reference proteome</keyword>
<feature type="transmembrane region" description="Helical" evidence="7">
    <location>
        <begin position="223"/>
        <end position="243"/>
    </location>
</feature>
<evidence type="ECO:0000313" key="11">
    <source>
        <dbReference type="EMBL" id="SNB55302.1"/>
    </source>
</evidence>
<dbReference type="Proteomes" id="UP000197065">
    <property type="component" value="Unassembled WGS sequence"/>
</dbReference>
<keyword evidence="5 7" id="KW-1133">Transmembrane helix</keyword>
<dbReference type="Gene3D" id="2.30.30.60">
    <property type="match status" value="1"/>
</dbReference>
<keyword evidence="4 7" id="KW-0812">Transmembrane</keyword>